<evidence type="ECO:0008006" key="3">
    <source>
        <dbReference type="Google" id="ProtNLM"/>
    </source>
</evidence>
<evidence type="ECO:0000313" key="2">
    <source>
        <dbReference type="Proteomes" id="UP000177130"/>
    </source>
</evidence>
<gene>
    <name evidence="1" type="ORF">A3C72_03755</name>
</gene>
<proteinExistence type="predicted"/>
<sequence length="304" mass="33357">MIMTKLSKILIFLAVFAVLWPLNLIAQESAPVVVVPTYRPSATISVSDKGEASVKNAVVFFVSGKALYARTYWGESYVKWTIRINDKTDLIKKFGGKIEVGDTKVGHILDVEGPLVAGTDTLNITATVIRDLTLEMEKAGFSGKVVRANNGSNTFVVAVDSGKEVTVKVNSSTVIKKGAIYIPLSKIVYGDTILSVDGTYHEPTKTITANNVEVYQTKKIFEPKNFEGILKSISDTELPITAVVSIGGVDYDFYLGEKASILNAKRLNAKLQRFVVGDRVRLYGKIRETNLNEVDAEIMRNLDL</sequence>
<comment type="caution">
    <text evidence="1">The sequence shown here is derived from an EMBL/GenBank/DDBJ whole genome shotgun (WGS) entry which is preliminary data.</text>
</comment>
<accession>A0A1G2MLC0</accession>
<reference evidence="1 2" key="1">
    <citation type="journal article" date="2016" name="Nat. Commun.">
        <title>Thousands of microbial genomes shed light on interconnected biogeochemical processes in an aquifer system.</title>
        <authorList>
            <person name="Anantharaman K."/>
            <person name="Brown C.T."/>
            <person name="Hug L.A."/>
            <person name="Sharon I."/>
            <person name="Castelle C.J."/>
            <person name="Probst A.J."/>
            <person name="Thomas B.C."/>
            <person name="Singh A."/>
            <person name="Wilkins M.J."/>
            <person name="Karaoz U."/>
            <person name="Brodie E.L."/>
            <person name="Williams K.H."/>
            <person name="Hubbard S.S."/>
            <person name="Banfield J.F."/>
        </authorList>
    </citation>
    <scope>NUCLEOTIDE SEQUENCE [LARGE SCALE GENOMIC DNA]</scope>
</reference>
<dbReference type="EMBL" id="MHRK01000007">
    <property type="protein sequence ID" value="OHA24705.1"/>
    <property type="molecule type" value="Genomic_DNA"/>
</dbReference>
<name>A0A1G2MLC0_9BACT</name>
<dbReference type="AlphaFoldDB" id="A0A1G2MLC0"/>
<dbReference type="STRING" id="1802306.A3C72_03755"/>
<protein>
    <recommendedName>
        <fullName evidence="3">DUF5666 domain-containing protein</fullName>
    </recommendedName>
</protein>
<evidence type="ECO:0000313" key="1">
    <source>
        <dbReference type="EMBL" id="OHA24705.1"/>
    </source>
</evidence>
<dbReference type="Proteomes" id="UP000177130">
    <property type="component" value="Unassembled WGS sequence"/>
</dbReference>
<organism evidence="1 2">
    <name type="scientific">Candidatus Taylorbacteria bacterium RIFCSPHIGHO2_02_FULL_43_32b</name>
    <dbReference type="NCBI Taxonomy" id="1802306"/>
    <lineage>
        <taxon>Bacteria</taxon>
        <taxon>Candidatus Tayloriibacteriota</taxon>
    </lineage>
</organism>